<dbReference type="CDD" id="cd00830">
    <property type="entry name" value="KAS_III"/>
    <property type="match status" value="1"/>
</dbReference>
<keyword evidence="5 9" id="KW-0276">Fatty acid metabolism</keyword>
<dbReference type="Gene3D" id="3.40.47.10">
    <property type="match status" value="1"/>
</dbReference>
<dbReference type="InterPro" id="IPR013751">
    <property type="entry name" value="ACP_syn_III_N"/>
</dbReference>
<keyword evidence="3 9" id="KW-0444">Lipid biosynthesis</keyword>
<comment type="function">
    <text evidence="9">Catalyzes the condensation reaction of fatty acid synthesis by the addition to an acyl acceptor of two carbons from malonyl-ACP. Catalyzes the first condensation reaction which initiates fatty acid synthesis and may therefore play a role in governing the total rate of fatty acid production. Possesses both acetoacetyl-ACP synthase and acetyl transacylase activities. Its substrate specificity determines the biosynthesis of branched-chain and/or straight-chain of fatty acids.</text>
</comment>
<dbReference type="RefSeq" id="WP_212011302.1">
    <property type="nucleotide sequence ID" value="NZ_JAAFYZ010000080.1"/>
</dbReference>
<comment type="subcellular location">
    <subcellularLocation>
        <location evidence="9">Cytoplasm</location>
    </subcellularLocation>
</comment>
<comment type="caution">
    <text evidence="12">The sequence shown here is derived from an EMBL/GenBank/DDBJ whole genome shotgun (WGS) entry which is preliminary data.</text>
</comment>
<gene>
    <name evidence="9" type="primary">fabH</name>
    <name evidence="12" type="ORF">KGQ19_22980</name>
</gene>
<feature type="active site" evidence="9">
    <location>
        <position position="287"/>
    </location>
</feature>
<evidence type="ECO:0000256" key="3">
    <source>
        <dbReference type="ARBA" id="ARBA00022516"/>
    </source>
</evidence>
<evidence type="ECO:0000256" key="2">
    <source>
        <dbReference type="ARBA" id="ARBA00022490"/>
    </source>
</evidence>
<evidence type="ECO:0000256" key="4">
    <source>
        <dbReference type="ARBA" id="ARBA00022679"/>
    </source>
</evidence>
<feature type="active site" evidence="9">
    <location>
        <position position="257"/>
    </location>
</feature>
<dbReference type="Proteomes" id="UP000730482">
    <property type="component" value="Unassembled WGS sequence"/>
</dbReference>
<evidence type="ECO:0000256" key="9">
    <source>
        <dbReference type="HAMAP-Rule" id="MF_01815"/>
    </source>
</evidence>
<dbReference type="EMBL" id="JAAFYZ010000080">
    <property type="protein sequence ID" value="MBS2549733.1"/>
    <property type="molecule type" value="Genomic_DNA"/>
</dbReference>
<evidence type="ECO:0000256" key="5">
    <source>
        <dbReference type="ARBA" id="ARBA00022832"/>
    </source>
</evidence>
<evidence type="ECO:0000256" key="7">
    <source>
        <dbReference type="ARBA" id="ARBA00023160"/>
    </source>
</evidence>
<keyword evidence="2 9" id="KW-0963">Cytoplasm</keyword>
<evidence type="ECO:0000256" key="8">
    <source>
        <dbReference type="ARBA" id="ARBA00023315"/>
    </source>
</evidence>
<dbReference type="PANTHER" id="PTHR34069:SF2">
    <property type="entry name" value="BETA-KETOACYL-[ACYL-CARRIER-PROTEIN] SYNTHASE III"/>
    <property type="match status" value="1"/>
</dbReference>
<accession>A0ABS5KUK6</accession>
<comment type="domain">
    <text evidence="9">The last Arg residue of the ACP-binding site is essential for the weak association between ACP/AcpP and FabH.</text>
</comment>
<dbReference type="Pfam" id="PF08541">
    <property type="entry name" value="ACP_syn_III_C"/>
    <property type="match status" value="1"/>
</dbReference>
<dbReference type="Pfam" id="PF08545">
    <property type="entry name" value="ACP_syn_III"/>
    <property type="match status" value="1"/>
</dbReference>
<keyword evidence="6 9" id="KW-0443">Lipid metabolism</keyword>
<dbReference type="InterPro" id="IPR013747">
    <property type="entry name" value="ACP_syn_III_C"/>
</dbReference>
<feature type="domain" description="Beta-ketoacyl-[acyl-carrier-protein] synthase III N-terminal" evidence="11">
    <location>
        <begin position="110"/>
        <end position="190"/>
    </location>
</feature>
<comment type="similarity">
    <text evidence="1 9">Belongs to the thiolase-like superfamily. FabH family.</text>
</comment>
<comment type="catalytic activity">
    <reaction evidence="9">
        <text>malonyl-[ACP] + acetyl-CoA + H(+) = 3-oxobutanoyl-[ACP] + CO2 + CoA</text>
        <dbReference type="Rhea" id="RHEA:12080"/>
        <dbReference type="Rhea" id="RHEA-COMP:9623"/>
        <dbReference type="Rhea" id="RHEA-COMP:9625"/>
        <dbReference type="ChEBI" id="CHEBI:15378"/>
        <dbReference type="ChEBI" id="CHEBI:16526"/>
        <dbReference type="ChEBI" id="CHEBI:57287"/>
        <dbReference type="ChEBI" id="CHEBI:57288"/>
        <dbReference type="ChEBI" id="CHEBI:78449"/>
        <dbReference type="ChEBI" id="CHEBI:78450"/>
        <dbReference type="EC" id="2.3.1.180"/>
    </reaction>
</comment>
<organism evidence="12 13">
    <name type="scientific">Catenulispora pinistramenti</name>
    <dbReference type="NCBI Taxonomy" id="2705254"/>
    <lineage>
        <taxon>Bacteria</taxon>
        <taxon>Bacillati</taxon>
        <taxon>Actinomycetota</taxon>
        <taxon>Actinomycetes</taxon>
        <taxon>Catenulisporales</taxon>
        <taxon>Catenulisporaceae</taxon>
        <taxon>Catenulispora</taxon>
    </lineage>
</organism>
<dbReference type="InterPro" id="IPR004655">
    <property type="entry name" value="FabH"/>
</dbReference>
<sequence>MNTRAAIVQGVGGCVPPRSVDNNELSTRLETSDAWIRDRLGIARRHVADGMSTVDLAVEAGSRALEMAGSGSGFGKLDVVLLATTTPDRLCPASAPEVASRLGYTGITAFDVNAVCAGFVHALATGNALIKGHMADRVLVIGADVFTTLVDPGDRLTASIFGDGAGALVLRAGTPDEPGAVRAFDLGSDGSQVAAVEVPGGGARARLGMPVANQRPYLLMDGPAVFKRAVHEMTGSSRRALDKAGWEVESVGRFVPHQANIRIIRGVAERLGIGAERVVANIEDVGNTVAASIPLALADAHDTGRMVPGERVLLTSIGAGLAWGSAVLTWPDLRGKARV</sequence>
<feature type="region of interest" description="ACP-binding" evidence="9">
    <location>
        <begin position="258"/>
        <end position="262"/>
    </location>
</feature>
<keyword evidence="7 9" id="KW-0275">Fatty acid biosynthesis</keyword>
<name>A0ABS5KUK6_9ACTN</name>
<evidence type="ECO:0000313" key="13">
    <source>
        <dbReference type="Proteomes" id="UP000730482"/>
    </source>
</evidence>
<comment type="subunit">
    <text evidence="9">Homodimer.</text>
</comment>
<proteinExistence type="inferred from homology"/>
<dbReference type="InterPro" id="IPR016039">
    <property type="entry name" value="Thiolase-like"/>
</dbReference>
<dbReference type="HAMAP" id="MF_01815">
    <property type="entry name" value="FabH"/>
    <property type="match status" value="1"/>
</dbReference>
<keyword evidence="9" id="KW-0511">Multifunctional enzyme</keyword>
<evidence type="ECO:0000313" key="12">
    <source>
        <dbReference type="EMBL" id="MBS2549733.1"/>
    </source>
</evidence>
<dbReference type="PANTHER" id="PTHR34069">
    <property type="entry name" value="3-OXOACYL-[ACYL-CARRIER-PROTEIN] SYNTHASE 3"/>
    <property type="match status" value="1"/>
</dbReference>
<keyword evidence="8 9" id="KW-0012">Acyltransferase</keyword>
<feature type="active site" evidence="9">
    <location>
        <position position="116"/>
    </location>
</feature>
<reference evidence="12 13" key="1">
    <citation type="submission" date="2020-02" db="EMBL/GenBank/DDBJ databases">
        <title>Acidophilic actinobacteria isolated from forest soil.</title>
        <authorList>
            <person name="Golinska P."/>
        </authorList>
    </citation>
    <scope>NUCLEOTIDE SEQUENCE [LARGE SCALE GENOMIC DNA]</scope>
    <source>
        <strain evidence="12 13">NL8</strain>
    </source>
</reference>
<dbReference type="NCBIfam" id="NF006829">
    <property type="entry name" value="PRK09352.1"/>
    <property type="match status" value="1"/>
</dbReference>
<dbReference type="NCBIfam" id="TIGR00747">
    <property type="entry name" value="fabH"/>
    <property type="match status" value="1"/>
</dbReference>
<comment type="pathway">
    <text evidence="9">Lipid metabolism; fatty acid biosynthesis.</text>
</comment>
<evidence type="ECO:0000256" key="1">
    <source>
        <dbReference type="ARBA" id="ARBA00008642"/>
    </source>
</evidence>
<keyword evidence="13" id="KW-1185">Reference proteome</keyword>
<evidence type="ECO:0000259" key="10">
    <source>
        <dbReference type="Pfam" id="PF08541"/>
    </source>
</evidence>
<evidence type="ECO:0000259" key="11">
    <source>
        <dbReference type="Pfam" id="PF08545"/>
    </source>
</evidence>
<evidence type="ECO:0000256" key="6">
    <source>
        <dbReference type="ARBA" id="ARBA00023098"/>
    </source>
</evidence>
<feature type="domain" description="Beta-ketoacyl-[acyl-carrier-protein] synthase III C-terminal" evidence="10">
    <location>
        <begin position="241"/>
        <end position="330"/>
    </location>
</feature>
<dbReference type="SUPFAM" id="SSF53901">
    <property type="entry name" value="Thiolase-like"/>
    <property type="match status" value="1"/>
</dbReference>
<protein>
    <recommendedName>
        <fullName evidence="9">Beta-ketoacyl-[acyl-carrier-protein] synthase III</fullName>
        <shortName evidence="9">Beta-ketoacyl-ACP synthase III</shortName>
        <shortName evidence="9">KAS III</shortName>
        <ecNumber evidence="9">2.3.1.180</ecNumber>
    </recommendedName>
    <alternativeName>
        <fullName evidence="9">3-oxoacyl-[acyl-carrier-protein] synthase 3</fullName>
    </alternativeName>
    <alternativeName>
        <fullName evidence="9">3-oxoacyl-[acyl-carrier-protein] synthase III</fullName>
    </alternativeName>
</protein>
<keyword evidence="4 9" id="KW-0808">Transferase</keyword>
<dbReference type="EC" id="2.3.1.180" evidence="9"/>